<dbReference type="RefSeq" id="WP_158426376.1">
    <property type="nucleotide sequence ID" value="NZ_JAOQJQ010000010.1"/>
</dbReference>
<dbReference type="InterPro" id="IPR052983">
    <property type="entry name" value="MFS_Riboflavin_Transporter"/>
</dbReference>
<evidence type="ECO:0000313" key="9">
    <source>
        <dbReference type="Proteomes" id="UP001652442"/>
    </source>
</evidence>
<comment type="subcellular location">
    <subcellularLocation>
        <location evidence="1">Cell membrane</location>
        <topology evidence="1">Multi-pass membrane protein</topology>
    </subcellularLocation>
</comment>
<evidence type="ECO:0000259" key="7">
    <source>
        <dbReference type="PROSITE" id="PS50850"/>
    </source>
</evidence>
<evidence type="ECO:0000313" key="8">
    <source>
        <dbReference type="EMBL" id="MCU6763735.1"/>
    </source>
</evidence>
<evidence type="ECO:0000256" key="6">
    <source>
        <dbReference type="SAM" id="Phobius"/>
    </source>
</evidence>
<reference evidence="8 9" key="1">
    <citation type="journal article" date="2021" name="ISME Commun">
        <title>Automated analysis of genomic sequences facilitates high-throughput and comprehensive description of bacteria.</title>
        <authorList>
            <person name="Hitch T.C.A."/>
        </authorList>
    </citation>
    <scope>NUCLEOTIDE SEQUENCE [LARGE SCALE GENOMIC DNA]</scope>
    <source>
        <strain evidence="8 9">Sanger_109</strain>
    </source>
</reference>
<gene>
    <name evidence="8" type="ORF">OCV88_15625</name>
</gene>
<dbReference type="EMBL" id="JAOQJQ010000010">
    <property type="protein sequence ID" value="MCU6763735.1"/>
    <property type="molecule type" value="Genomic_DNA"/>
</dbReference>
<feature type="transmembrane region" description="Helical" evidence="6">
    <location>
        <begin position="367"/>
        <end position="387"/>
    </location>
</feature>
<feature type="transmembrane region" description="Helical" evidence="6">
    <location>
        <begin position="79"/>
        <end position="99"/>
    </location>
</feature>
<comment type="caution">
    <text evidence="8">The sequence shown here is derived from an EMBL/GenBank/DDBJ whole genome shotgun (WGS) entry which is preliminary data.</text>
</comment>
<feature type="transmembrane region" description="Helical" evidence="6">
    <location>
        <begin position="238"/>
        <end position="260"/>
    </location>
</feature>
<feature type="domain" description="Major facilitator superfamily (MFS) profile" evidence="7">
    <location>
        <begin position="17"/>
        <end position="425"/>
    </location>
</feature>
<dbReference type="SUPFAM" id="SSF103473">
    <property type="entry name" value="MFS general substrate transporter"/>
    <property type="match status" value="1"/>
</dbReference>
<accession>A0ABT2TND6</accession>
<dbReference type="Proteomes" id="UP001652442">
    <property type="component" value="Unassembled WGS sequence"/>
</dbReference>
<keyword evidence="2" id="KW-0813">Transport</keyword>
<evidence type="ECO:0000256" key="5">
    <source>
        <dbReference type="ARBA" id="ARBA00023136"/>
    </source>
</evidence>
<feature type="transmembrane region" description="Helical" evidence="6">
    <location>
        <begin position="145"/>
        <end position="166"/>
    </location>
</feature>
<dbReference type="InterPro" id="IPR020846">
    <property type="entry name" value="MFS_dom"/>
</dbReference>
<dbReference type="InterPro" id="IPR036259">
    <property type="entry name" value="MFS_trans_sf"/>
</dbReference>
<feature type="transmembrane region" description="Helical" evidence="6">
    <location>
        <begin position="172"/>
        <end position="192"/>
    </location>
</feature>
<keyword evidence="4 6" id="KW-1133">Transmembrane helix</keyword>
<proteinExistence type="predicted"/>
<keyword evidence="3 6" id="KW-0812">Transmembrane</keyword>
<organism evidence="8 9">
    <name type="scientific">Brotonthovivens ammoniilytica</name>
    <dbReference type="NCBI Taxonomy" id="2981725"/>
    <lineage>
        <taxon>Bacteria</taxon>
        <taxon>Bacillati</taxon>
        <taxon>Bacillota</taxon>
        <taxon>Clostridia</taxon>
        <taxon>Lachnospirales</taxon>
        <taxon>Lachnospiraceae</taxon>
        <taxon>Brotonthovivens</taxon>
    </lineage>
</organism>
<dbReference type="InterPro" id="IPR011701">
    <property type="entry name" value="MFS"/>
</dbReference>
<feature type="transmembrane region" description="Helical" evidence="6">
    <location>
        <begin position="399"/>
        <end position="420"/>
    </location>
</feature>
<evidence type="ECO:0000256" key="2">
    <source>
        <dbReference type="ARBA" id="ARBA00022448"/>
    </source>
</evidence>
<feature type="transmembrane region" description="Helical" evidence="6">
    <location>
        <begin position="50"/>
        <end position="72"/>
    </location>
</feature>
<dbReference type="PANTHER" id="PTHR43385">
    <property type="entry name" value="RIBOFLAVIN TRANSPORTER RIBJ"/>
    <property type="match status" value="1"/>
</dbReference>
<feature type="transmembrane region" description="Helical" evidence="6">
    <location>
        <begin position="331"/>
        <end position="355"/>
    </location>
</feature>
<sequence length="428" mass="46525">MNQNSAKSNFGKMGWLIIIYVLFLYMFSSTPPDTLNVTAEFFAGAMGLDSSNALLVFSAVGGFVGIPVALIFGQIVSKVGVKWPTVIILLIYAVIWFINGKAISFGLYAVIVTIITAVSNTINLVATQQIMSNWFPKKKGIALGWATMGMCFSSAIMVAVFQGMILNVGLSAPFNLMVVICIVMAVITAVWFKAYPEEAGAYPDNEPISEEEKKANLELINNYKSDFSFGKLFKTKELWMIVIIFGFLFIGLVGTVSRMIPRLVIVGIDQNIAVLWLTIASVIGIPASFFWGLIDQKIGTKKAVEIFCVLWTIMMAIAAVGSAAVSVPVSIISVVFYACLLGGLGNLMPSMVIQIFGRYDFPQANKLVVPLVVGIRSFALLIVPMMLQMSGIGNESAGYRNVFIVFMILSLVVTILAFAIKDKTIGKI</sequence>
<protein>
    <submittedName>
        <fullName evidence="8">MFS transporter</fullName>
    </submittedName>
</protein>
<evidence type="ECO:0000256" key="4">
    <source>
        <dbReference type="ARBA" id="ARBA00022989"/>
    </source>
</evidence>
<dbReference type="PANTHER" id="PTHR43385:SF1">
    <property type="entry name" value="RIBOFLAVIN TRANSPORTER RIBJ"/>
    <property type="match status" value="1"/>
</dbReference>
<keyword evidence="9" id="KW-1185">Reference proteome</keyword>
<feature type="transmembrane region" description="Helical" evidence="6">
    <location>
        <begin position="12"/>
        <end position="30"/>
    </location>
</feature>
<feature type="transmembrane region" description="Helical" evidence="6">
    <location>
        <begin position="306"/>
        <end position="325"/>
    </location>
</feature>
<evidence type="ECO:0000256" key="1">
    <source>
        <dbReference type="ARBA" id="ARBA00004651"/>
    </source>
</evidence>
<keyword evidence="5 6" id="KW-0472">Membrane</keyword>
<dbReference type="PROSITE" id="PS50850">
    <property type="entry name" value="MFS"/>
    <property type="match status" value="1"/>
</dbReference>
<name>A0ABT2TND6_9FIRM</name>
<evidence type="ECO:0000256" key="3">
    <source>
        <dbReference type="ARBA" id="ARBA00022692"/>
    </source>
</evidence>
<feature type="transmembrane region" description="Helical" evidence="6">
    <location>
        <begin position="272"/>
        <end position="294"/>
    </location>
</feature>
<dbReference type="Gene3D" id="1.20.1250.20">
    <property type="entry name" value="MFS general substrate transporter like domains"/>
    <property type="match status" value="2"/>
</dbReference>
<feature type="transmembrane region" description="Helical" evidence="6">
    <location>
        <begin position="105"/>
        <end position="125"/>
    </location>
</feature>
<dbReference type="Pfam" id="PF07690">
    <property type="entry name" value="MFS_1"/>
    <property type="match status" value="1"/>
</dbReference>